<name>A0ABS1GFZ7_9AQUI</name>
<gene>
    <name evidence="2" type="ORF">GWK41_02035</name>
</gene>
<comment type="caution">
    <text evidence="2">The sequence shown here is derived from an EMBL/GenBank/DDBJ whole genome shotgun (WGS) entry which is preliminary data.</text>
</comment>
<feature type="domain" description="Glycosyltransferase 2-like" evidence="1">
    <location>
        <begin position="5"/>
        <end position="143"/>
    </location>
</feature>
<reference evidence="2 3" key="1">
    <citation type="journal article" date="2021" name="Syst. Appl. Microbiol.">
        <title>Persephonella atlantica sp. nov.: How to adapt to physico-chemical gradients in high temperature hydrothermal habitats.</title>
        <authorList>
            <person name="Francois D.X."/>
            <person name="Godfroy A."/>
            <person name="Mathien C."/>
            <person name="Aube J."/>
            <person name="Cathalot C."/>
            <person name="Lesongeur F."/>
            <person name="L'Haridon S."/>
            <person name="Philippon X."/>
            <person name="Roussel E.G."/>
        </authorList>
    </citation>
    <scope>NUCLEOTIDE SEQUENCE [LARGE SCALE GENOMIC DNA]</scope>
    <source>
        <strain evidence="2 3">MO1340</strain>
    </source>
</reference>
<dbReference type="InterPro" id="IPR001173">
    <property type="entry name" value="Glyco_trans_2-like"/>
</dbReference>
<dbReference type="Pfam" id="PF00535">
    <property type="entry name" value="Glycos_transf_2"/>
    <property type="match status" value="1"/>
</dbReference>
<organism evidence="2 3">
    <name type="scientific">Persephonella atlantica</name>
    <dbReference type="NCBI Taxonomy" id="2699429"/>
    <lineage>
        <taxon>Bacteria</taxon>
        <taxon>Pseudomonadati</taxon>
        <taxon>Aquificota</taxon>
        <taxon>Aquificia</taxon>
        <taxon>Aquificales</taxon>
        <taxon>Hydrogenothermaceae</taxon>
        <taxon>Persephonella</taxon>
    </lineage>
</organism>
<dbReference type="RefSeq" id="WP_200673246.1">
    <property type="nucleotide sequence ID" value="NZ_JAACYA010000001.1"/>
</dbReference>
<proteinExistence type="predicted"/>
<dbReference type="PANTHER" id="PTHR43685:SF2">
    <property type="entry name" value="GLYCOSYLTRANSFERASE 2-LIKE DOMAIN-CONTAINING PROTEIN"/>
    <property type="match status" value="1"/>
</dbReference>
<evidence type="ECO:0000313" key="3">
    <source>
        <dbReference type="Proteomes" id="UP000772812"/>
    </source>
</evidence>
<dbReference type="SUPFAM" id="SSF53448">
    <property type="entry name" value="Nucleotide-diphospho-sugar transferases"/>
    <property type="match status" value="1"/>
</dbReference>
<dbReference type="PANTHER" id="PTHR43685">
    <property type="entry name" value="GLYCOSYLTRANSFERASE"/>
    <property type="match status" value="1"/>
</dbReference>
<protein>
    <submittedName>
        <fullName evidence="2">Glycosyltransferase family 2 protein</fullName>
    </submittedName>
</protein>
<dbReference type="Gene3D" id="3.90.550.10">
    <property type="entry name" value="Spore Coat Polysaccharide Biosynthesis Protein SpsA, Chain A"/>
    <property type="match status" value="1"/>
</dbReference>
<dbReference type="InterPro" id="IPR029044">
    <property type="entry name" value="Nucleotide-diphossugar_trans"/>
</dbReference>
<dbReference type="EMBL" id="JAACYA010000001">
    <property type="protein sequence ID" value="MBK3331845.1"/>
    <property type="molecule type" value="Genomic_DNA"/>
</dbReference>
<dbReference type="InterPro" id="IPR050834">
    <property type="entry name" value="Glycosyltransf_2"/>
</dbReference>
<accession>A0ABS1GFZ7</accession>
<evidence type="ECO:0000259" key="1">
    <source>
        <dbReference type="Pfam" id="PF00535"/>
    </source>
</evidence>
<dbReference type="Proteomes" id="UP000772812">
    <property type="component" value="Unassembled WGS sequence"/>
</dbReference>
<dbReference type="CDD" id="cd00761">
    <property type="entry name" value="Glyco_tranf_GTA_type"/>
    <property type="match status" value="1"/>
</dbReference>
<sequence>MEKISVVIPVYNGEKYIKDAVDSALSQSYENVEVIIINDASTDRTEEVIFQNFGELLGSKVIYHKNPVNRERAYSRNKGVELSSGEYIFFLDYDDKWKTDYLKKSVEYLRDYHIVYSFPKTFIDSEGKILRKSKKSLTSEKEIIFSGQIGYPSATGVRKDSYINYLDRYLIREDWEFFIRAYIQDLKIKILDNDMVLMREHSNRTSRNLQFYKATLTVFRDYYDKVPAKVKADFMFHVGEVCLRFGDLALGWKLILKSLKEKPALIKDKRKALSVLKRGIRIDRAVKLLLNP</sequence>
<evidence type="ECO:0000313" key="2">
    <source>
        <dbReference type="EMBL" id="MBK3331845.1"/>
    </source>
</evidence>
<keyword evidence="3" id="KW-1185">Reference proteome</keyword>